<keyword evidence="4" id="KW-0964">Secreted</keyword>
<dbReference type="Ensembl" id="ENSMAMT00000018666.2">
    <property type="protein sequence ID" value="ENSMAMP00000018193.2"/>
    <property type="gene ID" value="ENSMAMG00000012255.2"/>
</dbReference>
<evidence type="ECO:0000256" key="1">
    <source>
        <dbReference type="ARBA" id="ARBA00004613"/>
    </source>
</evidence>
<feature type="signal peptide" evidence="8">
    <location>
        <begin position="1"/>
        <end position="20"/>
    </location>
</feature>
<dbReference type="GeneTree" id="ENSGT00510000050089"/>
<dbReference type="GO" id="GO:0005615">
    <property type="term" value="C:extracellular space"/>
    <property type="evidence" value="ECO:0007669"/>
    <property type="project" value="UniProtKB-KW"/>
</dbReference>
<organism evidence="9 10">
    <name type="scientific">Mastacembelus armatus</name>
    <name type="common">zig-zag eel</name>
    <dbReference type="NCBI Taxonomy" id="205130"/>
    <lineage>
        <taxon>Eukaryota</taxon>
        <taxon>Metazoa</taxon>
        <taxon>Chordata</taxon>
        <taxon>Craniata</taxon>
        <taxon>Vertebrata</taxon>
        <taxon>Euteleostomi</taxon>
        <taxon>Actinopterygii</taxon>
        <taxon>Neopterygii</taxon>
        <taxon>Teleostei</taxon>
        <taxon>Neoteleostei</taxon>
        <taxon>Acanthomorphata</taxon>
        <taxon>Anabantaria</taxon>
        <taxon>Synbranchiformes</taxon>
        <taxon>Mastacembelidae</taxon>
        <taxon>Mastacembelus</taxon>
    </lineage>
</organism>
<evidence type="ECO:0000256" key="7">
    <source>
        <dbReference type="ARBA" id="ARBA00023157"/>
    </source>
</evidence>
<dbReference type="InterPro" id="IPR000471">
    <property type="entry name" value="Interferon_alpha/beta/delta"/>
</dbReference>
<dbReference type="CTD" id="360134"/>
<dbReference type="SUPFAM" id="SSF47266">
    <property type="entry name" value="4-helical cytokines"/>
    <property type="match status" value="1"/>
</dbReference>
<evidence type="ECO:0000256" key="2">
    <source>
        <dbReference type="ARBA" id="ARBA00011033"/>
    </source>
</evidence>
<keyword evidence="6" id="KW-0051">Antiviral defense</keyword>
<proteinExistence type="inferred from homology"/>
<dbReference type="OrthoDB" id="8933852at2759"/>
<dbReference type="PANTHER" id="PTHR11691">
    <property type="entry name" value="TYPE I INTERFERON"/>
    <property type="match status" value="1"/>
</dbReference>
<accession>A0A3Q3LUT9</accession>
<evidence type="ECO:0000256" key="8">
    <source>
        <dbReference type="SAM" id="SignalP"/>
    </source>
</evidence>
<comment type="similarity">
    <text evidence="2">Belongs to the alpha/beta interferon family.</text>
</comment>
<keyword evidence="10" id="KW-1185">Reference proteome</keyword>
<keyword evidence="7" id="KW-1015">Disulfide bond</keyword>
<evidence type="ECO:0000256" key="4">
    <source>
        <dbReference type="ARBA" id="ARBA00022525"/>
    </source>
</evidence>
<dbReference type="GeneID" id="113140949"/>
<evidence type="ECO:0000313" key="9">
    <source>
        <dbReference type="Ensembl" id="ENSMAMP00000018193.2"/>
    </source>
</evidence>
<name>A0A3Q3LUT9_9TELE</name>
<protein>
    <submittedName>
        <fullName evidence="9">Interferon a3-like</fullName>
    </submittedName>
</protein>
<dbReference type="Proteomes" id="UP000261640">
    <property type="component" value="Unplaced"/>
</dbReference>
<dbReference type="InParanoid" id="A0A3Q3LUT9"/>
<sequence length="188" mass="21871">MMSCIRLFFILCSVLTPALCCDWRHYRRYSNNSLTFIRLMGGPLTKEKSPVPFPEKLNKLIRNAEVETKLVFIRDNLKEIAHLYHHGNRSSVTWDTHTTTKFLTNIDRQIEELNTCVSTNKTADHRLRKYYKRLVTRILGHTGGSTSSWELLRKETKLRLDHLDLLVAFIKDAASASRSRSTPTQQQH</sequence>
<reference evidence="9" key="2">
    <citation type="submission" date="2025-09" db="UniProtKB">
        <authorList>
            <consortium name="Ensembl"/>
        </authorList>
    </citation>
    <scope>IDENTIFICATION</scope>
</reference>
<evidence type="ECO:0000256" key="6">
    <source>
        <dbReference type="ARBA" id="ARBA00023118"/>
    </source>
</evidence>
<dbReference type="RefSeq" id="XP_026180879.1">
    <property type="nucleotide sequence ID" value="XM_026325094.1"/>
</dbReference>
<keyword evidence="5 8" id="KW-0732">Signal</keyword>
<dbReference type="Gene3D" id="1.20.1250.10">
    <property type="match status" value="1"/>
</dbReference>
<evidence type="ECO:0000256" key="5">
    <source>
        <dbReference type="ARBA" id="ARBA00022729"/>
    </source>
</evidence>
<dbReference type="GO" id="GO:0005126">
    <property type="term" value="F:cytokine receptor binding"/>
    <property type="evidence" value="ECO:0007669"/>
    <property type="project" value="InterPro"/>
</dbReference>
<comment type="subcellular location">
    <subcellularLocation>
        <location evidence="1">Secreted</location>
    </subcellularLocation>
</comment>
<evidence type="ECO:0000256" key="3">
    <source>
        <dbReference type="ARBA" id="ARBA00022514"/>
    </source>
</evidence>
<dbReference type="STRING" id="205130.ENSMAMP00000018193"/>
<reference evidence="9" key="1">
    <citation type="submission" date="2025-08" db="UniProtKB">
        <authorList>
            <consortium name="Ensembl"/>
        </authorList>
    </citation>
    <scope>IDENTIFICATION</scope>
</reference>
<dbReference type="PANTHER" id="PTHR11691:SF73">
    <property type="entry name" value="INTERFERON BETA"/>
    <property type="match status" value="1"/>
</dbReference>
<dbReference type="GO" id="GO:0006955">
    <property type="term" value="P:immune response"/>
    <property type="evidence" value="ECO:0007669"/>
    <property type="project" value="UniProtKB-ARBA"/>
</dbReference>
<evidence type="ECO:0000313" key="10">
    <source>
        <dbReference type="Proteomes" id="UP000261640"/>
    </source>
</evidence>
<keyword evidence="3" id="KW-0202">Cytokine</keyword>
<dbReference type="Pfam" id="PF00143">
    <property type="entry name" value="Interferon"/>
    <property type="match status" value="1"/>
</dbReference>
<dbReference type="GO" id="GO:0051607">
    <property type="term" value="P:defense response to virus"/>
    <property type="evidence" value="ECO:0007669"/>
    <property type="project" value="UniProtKB-KW"/>
</dbReference>
<feature type="chain" id="PRO_5030081253" evidence="8">
    <location>
        <begin position="21"/>
        <end position="188"/>
    </location>
</feature>
<dbReference type="AlphaFoldDB" id="A0A3Q3LUT9"/>
<dbReference type="InterPro" id="IPR009079">
    <property type="entry name" value="4_helix_cytokine-like_core"/>
</dbReference>
<dbReference type="GO" id="GO:0005125">
    <property type="term" value="F:cytokine activity"/>
    <property type="evidence" value="ECO:0007669"/>
    <property type="project" value="UniProtKB-KW"/>
</dbReference>